<evidence type="ECO:0000259" key="1">
    <source>
        <dbReference type="Pfam" id="PF06985"/>
    </source>
</evidence>
<feature type="domain" description="Heterokaryon incompatibility" evidence="1">
    <location>
        <begin position="178"/>
        <end position="323"/>
    </location>
</feature>
<dbReference type="Proteomes" id="UP000277212">
    <property type="component" value="Unassembled WGS sequence"/>
</dbReference>
<reference evidence="2 3" key="1">
    <citation type="submission" date="2017-06" db="EMBL/GenBank/DDBJ databases">
        <title>Comparative genomic analysis of Ambrosia Fusariam Clade fungi.</title>
        <authorList>
            <person name="Stajich J.E."/>
            <person name="Carrillo J."/>
            <person name="Kijimoto T."/>
            <person name="Eskalen A."/>
            <person name="O'Donnell K."/>
            <person name="Kasson M."/>
        </authorList>
    </citation>
    <scope>NUCLEOTIDE SEQUENCE [LARGE SCALE GENOMIC DNA]</scope>
    <source>
        <strain evidence="2">UCR3666</strain>
    </source>
</reference>
<comment type="caution">
    <text evidence="2">The sequence shown here is derived from an EMBL/GenBank/DDBJ whole genome shotgun (WGS) entry which is preliminary data.</text>
</comment>
<dbReference type="PANTHER" id="PTHR33112:SF12">
    <property type="entry name" value="HETEROKARYON INCOMPATIBILITY DOMAIN-CONTAINING PROTEIN"/>
    <property type="match status" value="1"/>
</dbReference>
<dbReference type="InterPro" id="IPR010730">
    <property type="entry name" value="HET"/>
</dbReference>
<dbReference type="AlphaFoldDB" id="A0A3M2RU46"/>
<dbReference type="PANTHER" id="PTHR33112">
    <property type="entry name" value="DOMAIN PROTEIN, PUTATIVE-RELATED"/>
    <property type="match status" value="1"/>
</dbReference>
<dbReference type="STRING" id="2010991.A0A3M2RU46"/>
<protein>
    <recommendedName>
        <fullName evidence="1">Heterokaryon incompatibility domain-containing protein</fullName>
    </recommendedName>
</protein>
<dbReference type="Pfam" id="PF06985">
    <property type="entry name" value="HET"/>
    <property type="match status" value="1"/>
</dbReference>
<name>A0A3M2RU46_9HYPO</name>
<organism evidence="2 3">
    <name type="scientific">Fusarium kuroshium</name>
    <dbReference type="NCBI Taxonomy" id="2010991"/>
    <lineage>
        <taxon>Eukaryota</taxon>
        <taxon>Fungi</taxon>
        <taxon>Dikarya</taxon>
        <taxon>Ascomycota</taxon>
        <taxon>Pezizomycotina</taxon>
        <taxon>Sordariomycetes</taxon>
        <taxon>Hypocreomycetidae</taxon>
        <taxon>Hypocreales</taxon>
        <taxon>Nectriaceae</taxon>
        <taxon>Fusarium</taxon>
        <taxon>Fusarium solani species complex</taxon>
    </lineage>
</organism>
<evidence type="ECO:0000313" key="3">
    <source>
        <dbReference type="Proteomes" id="UP000277212"/>
    </source>
</evidence>
<sequence>MPSAALCQWCAQIPFYDLPSGFRQSEKYYLGPGFRVKESPCPLCQLVVEAHYQNAEVLDQGPVWLVWREGTEVGFAFEVPQAGRDVWISFGLLESTDHAVREMRAAHPKRCLLRPITESLIDTYRILDWVHNCEDRHGSECQLPTEVPFAEAFRGLPFIRLIDVQDGCLVEKQYHVKYITLSYVWGAVANFRLTRANRRVLLTPGSLDKVSGRIPATIRDAIAVVQCLGCRYLWVDALCLVQNDTYDLDEGVNTMDLIYERAWLTIVAACGHDANARLPGAQYGTRKPSRNTYHVMPGITLGVIVGLDDLLGRSMYDTRGWTYGFVFPIRASSSNVL</sequence>
<keyword evidence="3" id="KW-1185">Reference proteome</keyword>
<proteinExistence type="predicted"/>
<gene>
    <name evidence="2" type="ORF">CDV36_011976</name>
</gene>
<evidence type="ECO:0000313" key="2">
    <source>
        <dbReference type="EMBL" id="RMJ08395.1"/>
    </source>
</evidence>
<dbReference type="EMBL" id="NKUJ01000289">
    <property type="protein sequence ID" value="RMJ08395.1"/>
    <property type="molecule type" value="Genomic_DNA"/>
</dbReference>
<accession>A0A3M2RU46</accession>
<dbReference type="OrthoDB" id="2958217at2759"/>